<accession>A0A1F6A8A7</accession>
<evidence type="ECO:0000313" key="2">
    <source>
        <dbReference type="EMBL" id="OGG20816.1"/>
    </source>
</evidence>
<reference evidence="2 3" key="1">
    <citation type="journal article" date="2016" name="Nat. Commun.">
        <title>Thousands of microbial genomes shed light on interconnected biogeochemical processes in an aquifer system.</title>
        <authorList>
            <person name="Anantharaman K."/>
            <person name="Brown C.T."/>
            <person name="Hug L.A."/>
            <person name="Sharon I."/>
            <person name="Castelle C.J."/>
            <person name="Probst A.J."/>
            <person name="Thomas B.C."/>
            <person name="Singh A."/>
            <person name="Wilkins M.J."/>
            <person name="Karaoz U."/>
            <person name="Brodie E.L."/>
            <person name="Williams K.H."/>
            <person name="Hubbard S.S."/>
            <person name="Banfield J.F."/>
        </authorList>
    </citation>
    <scope>NUCLEOTIDE SEQUENCE [LARGE SCALE GENOMIC DNA]</scope>
</reference>
<dbReference type="EMBL" id="MFJN01000034">
    <property type="protein sequence ID" value="OGG20816.1"/>
    <property type="molecule type" value="Genomic_DNA"/>
</dbReference>
<keyword evidence="1" id="KW-0812">Transmembrane</keyword>
<sequence>MKKPINYYLYKLKKYEIIGVSSLVILSVLALSYYFLLPNLRKAQEIFSQQKQLRARLTILRKKDELLSTIDSKVYQENINKLTGILPGSKDYVSLFNTFDNLQIESGVTILKTDLQLGSISTQSGKLKKDTLSSAFIIPVKIDIIGNIDQINNFINSLADLTNRIITVNNISWGSSADGLYKVSLDGNSYFYPLPSKIGGIDSPLVEINEKQQKILDTIAAIPAQRVDESEFVPLGKPNLFN</sequence>
<keyword evidence="1" id="KW-1133">Transmembrane helix</keyword>
<evidence type="ECO:0000256" key="1">
    <source>
        <dbReference type="SAM" id="Phobius"/>
    </source>
</evidence>
<dbReference type="Proteomes" id="UP000177092">
    <property type="component" value="Unassembled WGS sequence"/>
</dbReference>
<dbReference type="Pfam" id="PF04350">
    <property type="entry name" value="PilO"/>
    <property type="match status" value="1"/>
</dbReference>
<organism evidence="2 3">
    <name type="scientific">Candidatus Gottesmanbacteria bacterium RIFCSPHIGHO2_02_FULL_40_13</name>
    <dbReference type="NCBI Taxonomy" id="1798384"/>
    <lineage>
        <taxon>Bacteria</taxon>
        <taxon>Candidatus Gottesmaniibacteriota</taxon>
    </lineage>
</organism>
<dbReference type="GO" id="GO:0043683">
    <property type="term" value="P:type IV pilus assembly"/>
    <property type="evidence" value="ECO:0007669"/>
    <property type="project" value="InterPro"/>
</dbReference>
<proteinExistence type="predicted"/>
<dbReference type="InterPro" id="IPR014717">
    <property type="entry name" value="Transl_elong_EF1B/ribsomal_bS6"/>
</dbReference>
<gene>
    <name evidence="2" type="ORF">A3D03_04005</name>
</gene>
<evidence type="ECO:0000313" key="3">
    <source>
        <dbReference type="Proteomes" id="UP000177092"/>
    </source>
</evidence>
<comment type="caution">
    <text evidence="2">The sequence shown here is derived from an EMBL/GenBank/DDBJ whole genome shotgun (WGS) entry which is preliminary data.</text>
</comment>
<dbReference type="InterPro" id="IPR007445">
    <property type="entry name" value="PilO"/>
</dbReference>
<feature type="transmembrane region" description="Helical" evidence="1">
    <location>
        <begin position="17"/>
        <end position="37"/>
    </location>
</feature>
<protein>
    <recommendedName>
        <fullName evidence="4">Pilus assembly protein PilO</fullName>
    </recommendedName>
</protein>
<dbReference type="GO" id="GO:0043107">
    <property type="term" value="P:type IV pilus-dependent motility"/>
    <property type="evidence" value="ECO:0007669"/>
    <property type="project" value="InterPro"/>
</dbReference>
<dbReference type="STRING" id="1798384.A3D03_04005"/>
<dbReference type="Gene3D" id="3.30.70.60">
    <property type="match status" value="1"/>
</dbReference>
<evidence type="ECO:0008006" key="4">
    <source>
        <dbReference type="Google" id="ProtNLM"/>
    </source>
</evidence>
<dbReference type="AlphaFoldDB" id="A0A1F6A8A7"/>
<keyword evidence="1" id="KW-0472">Membrane</keyword>
<name>A0A1F6A8A7_9BACT</name>